<keyword evidence="4" id="KW-0804">Transcription</keyword>
<dbReference type="SUPFAM" id="SSF46785">
    <property type="entry name" value="Winged helix' DNA-binding domain"/>
    <property type="match status" value="1"/>
</dbReference>
<dbReference type="Gene3D" id="1.10.10.10">
    <property type="entry name" value="Winged helix-like DNA-binding domain superfamily/Winged helix DNA-binding domain"/>
    <property type="match status" value="1"/>
</dbReference>
<dbReference type="InterPro" id="IPR036388">
    <property type="entry name" value="WH-like_DNA-bd_sf"/>
</dbReference>
<evidence type="ECO:0000256" key="2">
    <source>
        <dbReference type="ARBA" id="ARBA00023015"/>
    </source>
</evidence>
<dbReference type="CDD" id="cd05466">
    <property type="entry name" value="PBP2_LTTR_substrate"/>
    <property type="match status" value="1"/>
</dbReference>
<keyword evidence="2" id="KW-0805">Transcription regulation</keyword>
<keyword evidence="3" id="KW-0238">DNA-binding</keyword>
<dbReference type="Gene3D" id="3.40.190.10">
    <property type="entry name" value="Periplasmic binding protein-like II"/>
    <property type="match status" value="2"/>
</dbReference>
<dbReference type="RefSeq" id="WP_131904225.1">
    <property type="nucleotide sequence ID" value="NZ_BAAAFU010000008.1"/>
</dbReference>
<dbReference type="PANTHER" id="PTHR30126">
    <property type="entry name" value="HTH-TYPE TRANSCRIPTIONAL REGULATOR"/>
    <property type="match status" value="1"/>
</dbReference>
<dbReference type="GO" id="GO:0003700">
    <property type="term" value="F:DNA-binding transcription factor activity"/>
    <property type="evidence" value="ECO:0007669"/>
    <property type="project" value="InterPro"/>
</dbReference>
<proteinExistence type="inferred from homology"/>
<dbReference type="GO" id="GO:0000976">
    <property type="term" value="F:transcription cis-regulatory region binding"/>
    <property type="evidence" value="ECO:0007669"/>
    <property type="project" value="TreeGrafter"/>
</dbReference>
<dbReference type="SUPFAM" id="SSF53850">
    <property type="entry name" value="Periplasmic binding protein-like II"/>
    <property type="match status" value="1"/>
</dbReference>
<sequence length="301" mass="34194">MINPVYLRSFCTLVEVEHFTRTAERLHMTQSGVSQHIHKLEEQLGRPLLIRQGKRFTLTDAGELLYKEAREIILSLSNLEQRVKEDHAFEGVVRIMLPGSVGLKLYPHLLYLQQQHPKLVIDYRFAPNSDIEKAISNNDIDIGFMTSPSNHADVNINAVAEEELLLVTPGNFLTPDWEQLLELGFIDHPDGAYHAGLLLGANYPEFQHSNQFKKKGFSNQISLILEPVSRGFGFTVLPAFAVENFQNTLQNSLKNTIQKSQLIKTHRLSNPISETLYLGTNRSKSLPNRVNTVIEEAKKWL</sequence>
<dbReference type="Pfam" id="PF03466">
    <property type="entry name" value="LysR_substrate"/>
    <property type="match status" value="1"/>
</dbReference>
<dbReference type="EMBL" id="SMFQ01000002">
    <property type="protein sequence ID" value="TCJ88531.1"/>
    <property type="molecule type" value="Genomic_DNA"/>
</dbReference>
<dbReference type="AlphaFoldDB" id="A0A4R1FCL7"/>
<dbReference type="Proteomes" id="UP000294887">
    <property type="component" value="Unassembled WGS sequence"/>
</dbReference>
<dbReference type="PROSITE" id="PS50931">
    <property type="entry name" value="HTH_LYSR"/>
    <property type="match status" value="1"/>
</dbReference>
<evidence type="ECO:0000259" key="5">
    <source>
        <dbReference type="PROSITE" id="PS50931"/>
    </source>
</evidence>
<dbReference type="InterPro" id="IPR005119">
    <property type="entry name" value="LysR_subst-bd"/>
</dbReference>
<comment type="caution">
    <text evidence="6">The sequence shown here is derived from an EMBL/GenBank/DDBJ whole genome shotgun (WGS) entry which is preliminary data.</text>
</comment>
<name>A0A4R1FCL7_9GAMM</name>
<dbReference type="PANTHER" id="PTHR30126:SF99">
    <property type="entry name" value="TRANSCRIPTIONAL REGULATOR LYSR FAMILY"/>
    <property type="match status" value="1"/>
</dbReference>
<reference evidence="6 7" key="1">
    <citation type="submission" date="2019-03" db="EMBL/GenBank/DDBJ databases">
        <title>Genomic Encyclopedia of Type Strains, Phase IV (KMG-IV): sequencing the most valuable type-strain genomes for metagenomic binning, comparative biology and taxonomic classification.</title>
        <authorList>
            <person name="Goeker M."/>
        </authorList>
    </citation>
    <scope>NUCLEOTIDE SEQUENCE [LARGE SCALE GENOMIC DNA]</scope>
    <source>
        <strain evidence="6 7">DSM 24830</strain>
    </source>
</reference>
<evidence type="ECO:0000313" key="6">
    <source>
        <dbReference type="EMBL" id="TCJ88531.1"/>
    </source>
</evidence>
<keyword evidence="7" id="KW-1185">Reference proteome</keyword>
<protein>
    <submittedName>
        <fullName evidence="6">LysR family transcriptional regulator</fullName>
    </submittedName>
</protein>
<dbReference type="InterPro" id="IPR000847">
    <property type="entry name" value="LysR_HTH_N"/>
</dbReference>
<feature type="domain" description="HTH lysR-type" evidence="5">
    <location>
        <begin position="7"/>
        <end position="59"/>
    </location>
</feature>
<evidence type="ECO:0000313" key="7">
    <source>
        <dbReference type="Proteomes" id="UP000294887"/>
    </source>
</evidence>
<comment type="similarity">
    <text evidence="1">Belongs to the LysR transcriptional regulatory family.</text>
</comment>
<dbReference type="Pfam" id="PF00126">
    <property type="entry name" value="HTH_1"/>
    <property type="match status" value="1"/>
</dbReference>
<gene>
    <name evidence="6" type="ORF">EV695_0388</name>
</gene>
<dbReference type="OrthoDB" id="5289754at2"/>
<organism evidence="6 7">
    <name type="scientific">Cocleimonas flava</name>
    <dbReference type="NCBI Taxonomy" id="634765"/>
    <lineage>
        <taxon>Bacteria</taxon>
        <taxon>Pseudomonadati</taxon>
        <taxon>Pseudomonadota</taxon>
        <taxon>Gammaproteobacteria</taxon>
        <taxon>Thiotrichales</taxon>
        <taxon>Thiotrichaceae</taxon>
        <taxon>Cocleimonas</taxon>
    </lineage>
</organism>
<dbReference type="PRINTS" id="PR00039">
    <property type="entry name" value="HTHLYSR"/>
</dbReference>
<evidence type="ECO:0000256" key="4">
    <source>
        <dbReference type="ARBA" id="ARBA00023163"/>
    </source>
</evidence>
<dbReference type="InterPro" id="IPR036390">
    <property type="entry name" value="WH_DNA-bd_sf"/>
</dbReference>
<evidence type="ECO:0000256" key="1">
    <source>
        <dbReference type="ARBA" id="ARBA00009437"/>
    </source>
</evidence>
<accession>A0A4R1FCL7</accession>
<evidence type="ECO:0000256" key="3">
    <source>
        <dbReference type="ARBA" id="ARBA00023125"/>
    </source>
</evidence>
<dbReference type="FunFam" id="1.10.10.10:FF:000001">
    <property type="entry name" value="LysR family transcriptional regulator"/>
    <property type="match status" value="1"/>
</dbReference>